<dbReference type="InterPro" id="IPR013342">
    <property type="entry name" value="Mandelate_racemase_C"/>
</dbReference>
<dbReference type="InterPro" id="IPR006913">
    <property type="entry name" value="CENP-V/GFA"/>
</dbReference>
<evidence type="ECO:0000256" key="2">
    <source>
        <dbReference type="ARBA" id="ARBA00005495"/>
    </source>
</evidence>
<organism evidence="8 9">
    <name type="scientific">Planoprotostelium fungivorum</name>
    <dbReference type="NCBI Taxonomy" id="1890364"/>
    <lineage>
        <taxon>Eukaryota</taxon>
        <taxon>Amoebozoa</taxon>
        <taxon>Evosea</taxon>
        <taxon>Variosea</taxon>
        <taxon>Cavosteliida</taxon>
        <taxon>Cavosteliaceae</taxon>
        <taxon>Planoprotostelium</taxon>
    </lineage>
</organism>
<feature type="domain" description="CENP-V/GFA" evidence="7">
    <location>
        <begin position="599"/>
        <end position="732"/>
    </location>
</feature>
<dbReference type="InterPro" id="IPR029065">
    <property type="entry name" value="Enolase_C-like"/>
</dbReference>
<dbReference type="AlphaFoldDB" id="A0A2P6NXU8"/>
<dbReference type="InParanoid" id="A0A2P6NXU8"/>
<feature type="compositionally biased region" description="Basic and acidic residues" evidence="6">
    <location>
        <begin position="555"/>
        <end position="564"/>
    </location>
</feature>
<dbReference type="GO" id="GO:0000287">
    <property type="term" value="F:magnesium ion binding"/>
    <property type="evidence" value="ECO:0007669"/>
    <property type="project" value="TreeGrafter"/>
</dbReference>
<proteinExistence type="inferred from homology"/>
<dbReference type="SUPFAM" id="SSF51316">
    <property type="entry name" value="Mss4-like"/>
    <property type="match status" value="1"/>
</dbReference>
<evidence type="ECO:0000256" key="3">
    <source>
        <dbReference type="ARBA" id="ARBA00022723"/>
    </source>
</evidence>
<keyword evidence="4" id="KW-0862">Zinc</keyword>
<keyword evidence="3" id="KW-0479">Metal-binding</keyword>
<protein>
    <submittedName>
        <fullName evidence="8">Mandelate racemase/muconate lactonizing enzyme</fullName>
    </submittedName>
</protein>
<dbReference type="Gene3D" id="3.30.390.10">
    <property type="entry name" value="Enolase-like, N-terminal domain"/>
    <property type="match status" value="1"/>
</dbReference>
<evidence type="ECO:0000256" key="5">
    <source>
        <dbReference type="ARBA" id="ARBA00022842"/>
    </source>
</evidence>
<dbReference type="Pfam" id="PF04828">
    <property type="entry name" value="GFA"/>
    <property type="match status" value="1"/>
</dbReference>
<dbReference type="EMBL" id="MDYQ01000008">
    <property type="protein sequence ID" value="PRP88738.1"/>
    <property type="molecule type" value="Genomic_DNA"/>
</dbReference>
<dbReference type="SUPFAM" id="SSF54826">
    <property type="entry name" value="Enolase N-terminal domain-like"/>
    <property type="match status" value="1"/>
</dbReference>
<comment type="similarity">
    <text evidence="2">Belongs to the Gfa family.</text>
</comment>
<dbReference type="SUPFAM" id="SSF51604">
    <property type="entry name" value="Enolase C-terminal domain-like"/>
    <property type="match status" value="1"/>
</dbReference>
<evidence type="ECO:0000256" key="6">
    <source>
        <dbReference type="SAM" id="MobiDB-lite"/>
    </source>
</evidence>
<dbReference type="InterPro" id="IPR046945">
    <property type="entry name" value="RHMD-like"/>
</dbReference>
<dbReference type="PROSITE" id="PS51891">
    <property type="entry name" value="CENP_V_GFA"/>
    <property type="match status" value="1"/>
</dbReference>
<name>A0A2P6NXU8_9EUKA</name>
<evidence type="ECO:0000259" key="7">
    <source>
        <dbReference type="PROSITE" id="PS51891"/>
    </source>
</evidence>
<keyword evidence="5" id="KW-0460">Magnesium</keyword>
<dbReference type="InterPro" id="IPR036849">
    <property type="entry name" value="Enolase-like_C_sf"/>
</dbReference>
<dbReference type="GO" id="GO:0016052">
    <property type="term" value="P:carbohydrate catabolic process"/>
    <property type="evidence" value="ECO:0007669"/>
    <property type="project" value="TreeGrafter"/>
</dbReference>
<dbReference type="InterPro" id="IPR011057">
    <property type="entry name" value="Mss4-like_sf"/>
</dbReference>
<dbReference type="PANTHER" id="PTHR13794:SF58">
    <property type="entry name" value="MITOCHONDRIAL ENOLASE SUPERFAMILY MEMBER 1"/>
    <property type="match status" value="1"/>
</dbReference>
<dbReference type="Gene3D" id="3.20.20.120">
    <property type="entry name" value="Enolase-like C-terminal domain"/>
    <property type="match status" value="1"/>
</dbReference>
<dbReference type="InterPro" id="IPR029017">
    <property type="entry name" value="Enolase-like_N"/>
</dbReference>
<sequence length="745" mass="82518">MSTSTAKISSFTIHDVRFPTSLSGDGTDAMNTECDYSSAYIVLHTEPPLKDDSGRVLEGHGMTFTIGRGNDIVCAAIRTLADRLLIGRDTEELFSDMGKTYYLLTGDPQLRWIGPEKGVIALATAACINALFDLFAKTRSKPLWKLITDMKPEELVKLIPFKYIDDFITPQEALDWLREKEGNKKRREERVKEVGYPAYTTSVGWLGYSDEKVVRLTKEAIRDGFTHFKLKVGSDPESDKTRIGLVKSVISDPRNFPENYVKPDPSTTRGKNADPNTGCVLMVDANQVWSVNQAIDYMREHIVPLSPWFIEEPTAPDDVLGHAAIRRALKAGTPVVGVASGEHAHNRMLFKQMLQSGSLDVVQIDACRMGGLNEVLAVLLMAAKAGVPVCPHAGGVGLCELVVHLSLIDFLAVSGPSILESETGGLKIPNVLEYVDHLHEHFVYPVEISERGTYEKNPSGSMIGLRGAIGRARDDVEMKHKLRQACNWAEPNKILSSINFTELVDLLCQTHAQCRTVRSNARQLRSYQSESPRTHSELVSFLVQLNQLKRQRSQLHAEHKVESTHKHKRKQQMTSAEKKGKDLPLQGLTQDGWSNEEEATTTCACGAVQMVVPLKAPGLVNTFVCHCADCRKVSASMFATNLTTLDSHTRFTRGEENLTIFAQSHTTTTGRKMTNAFCRTCGTIMYRFGEVAPGTRFMRGGPIDDHTLHDTILKPQVELFAEHRTAWVTPVEGSEQAHGMGTFGG</sequence>
<dbReference type="STRING" id="1890364.A0A2P6NXU8"/>
<feature type="region of interest" description="Disordered" evidence="6">
    <location>
        <begin position="555"/>
        <end position="586"/>
    </location>
</feature>
<evidence type="ECO:0000313" key="8">
    <source>
        <dbReference type="EMBL" id="PRP88738.1"/>
    </source>
</evidence>
<keyword evidence="9" id="KW-1185">Reference proteome</keyword>
<comment type="cofactor">
    <cofactor evidence="1">
        <name>Mg(2+)</name>
        <dbReference type="ChEBI" id="CHEBI:18420"/>
    </cofactor>
</comment>
<dbReference type="GO" id="GO:0016836">
    <property type="term" value="F:hydro-lyase activity"/>
    <property type="evidence" value="ECO:0007669"/>
    <property type="project" value="TreeGrafter"/>
</dbReference>
<gene>
    <name evidence="8" type="ORF">PROFUN_02834</name>
</gene>
<dbReference type="Gene3D" id="3.90.1590.10">
    <property type="entry name" value="glutathione-dependent formaldehyde- activating enzyme (gfa)"/>
    <property type="match status" value="1"/>
</dbReference>
<accession>A0A2P6NXU8</accession>
<comment type="caution">
    <text evidence="8">The sequence shown here is derived from an EMBL/GenBank/DDBJ whole genome shotgun (WGS) entry which is preliminary data.</text>
</comment>
<dbReference type="GO" id="GO:0016846">
    <property type="term" value="F:carbon-sulfur lyase activity"/>
    <property type="evidence" value="ECO:0007669"/>
    <property type="project" value="InterPro"/>
</dbReference>
<evidence type="ECO:0000256" key="1">
    <source>
        <dbReference type="ARBA" id="ARBA00001946"/>
    </source>
</evidence>
<reference evidence="8 9" key="1">
    <citation type="journal article" date="2018" name="Genome Biol. Evol.">
        <title>Multiple Roots of Fruiting Body Formation in Amoebozoa.</title>
        <authorList>
            <person name="Hillmann F."/>
            <person name="Forbes G."/>
            <person name="Novohradska S."/>
            <person name="Ferling I."/>
            <person name="Riege K."/>
            <person name="Groth M."/>
            <person name="Westermann M."/>
            <person name="Marz M."/>
            <person name="Spaller T."/>
            <person name="Winckler T."/>
            <person name="Schaap P."/>
            <person name="Glockner G."/>
        </authorList>
    </citation>
    <scope>NUCLEOTIDE SEQUENCE [LARGE SCALE GENOMIC DNA]</scope>
    <source>
        <strain evidence="8 9">Jena</strain>
    </source>
</reference>
<evidence type="ECO:0000313" key="9">
    <source>
        <dbReference type="Proteomes" id="UP000241769"/>
    </source>
</evidence>
<dbReference type="OrthoDB" id="14161at2759"/>
<dbReference type="PANTHER" id="PTHR13794">
    <property type="entry name" value="ENOLASE SUPERFAMILY, MANDELATE RACEMASE"/>
    <property type="match status" value="1"/>
</dbReference>
<dbReference type="Pfam" id="PF13378">
    <property type="entry name" value="MR_MLE_C"/>
    <property type="match status" value="1"/>
</dbReference>
<evidence type="ECO:0000256" key="4">
    <source>
        <dbReference type="ARBA" id="ARBA00022833"/>
    </source>
</evidence>
<dbReference type="Proteomes" id="UP000241769">
    <property type="component" value="Unassembled WGS sequence"/>
</dbReference>
<dbReference type="SMART" id="SM00922">
    <property type="entry name" value="MR_MLE"/>
    <property type="match status" value="1"/>
</dbReference>